<dbReference type="EMBL" id="MFCP01000011">
    <property type="protein sequence ID" value="OGE29090.1"/>
    <property type="molecule type" value="Genomic_DNA"/>
</dbReference>
<protein>
    <submittedName>
        <fullName evidence="1">Uncharacterized protein</fullName>
    </submittedName>
</protein>
<proteinExistence type="predicted"/>
<sequence>MASAEKKHAPSYRPEGFSILDSVSDHTMLGPIFAILLVSHPRRALNILIKEGPKGIANGYRKFFNNTRPVLYFRPPKQ</sequence>
<gene>
    <name evidence="1" type="ORF">A2867_01165</name>
</gene>
<dbReference type="AlphaFoldDB" id="A0A1F5JKV2"/>
<evidence type="ECO:0000313" key="1">
    <source>
        <dbReference type="EMBL" id="OGE29090.1"/>
    </source>
</evidence>
<name>A0A1F5JKV2_9BACT</name>
<comment type="caution">
    <text evidence="1">The sequence shown here is derived from an EMBL/GenBank/DDBJ whole genome shotgun (WGS) entry which is preliminary data.</text>
</comment>
<organism evidence="1 2">
    <name type="scientific">Candidatus Daviesbacteria bacterium RIFCSPHIGHO2_01_FULL_40_11</name>
    <dbReference type="NCBI Taxonomy" id="1797762"/>
    <lineage>
        <taxon>Bacteria</taxon>
        <taxon>Candidatus Daviesiibacteriota</taxon>
    </lineage>
</organism>
<accession>A0A1F5JKV2</accession>
<evidence type="ECO:0000313" key="2">
    <source>
        <dbReference type="Proteomes" id="UP000177555"/>
    </source>
</evidence>
<dbReference type="Proteomes" id="UP000177555">
    <property type="component" value="Unassembled WGS sequence"/>
</dbReference>
<reference evidence="1 2" key="1">
    <citation type="journal article" date="2016" name="Nat. Commun.">
        <title>Thousands of microbial genomes shed light on interconnected biogeochemical processes in an aquifer system.</title>
        <authorList>
            <person name="Anantharaman K."/>
            <person name="Brown C.T."/>
            <person name="Hug L.A."/>
            <person name="Sharon I."/>
            <person name="Castelle C.J."/>
            <person name="Probst A.J."/>
            <person name="Thomas B.C."/>
            <person name="Singh A."/>
            <person name="Wilkins M.J."/>
            <person name="Karaoz U."/>
            <person name="Brodie E.L."/>
            <person name="Williams K.H."/>
            <person name="Hubbard S.S."/>
            <person name="Banfield J.F."/>
        </authorList>
    </citation>
    <scope>NUCLEOTIDE SEQUENCE [LARGE SCALE GENOMIC DNA]</scope>
</reference>